<protein>
    <recommendedName>
        <fullName evidence="3">Peptidase S9 prolyl oligopeptidase catalytic domain-containing protein</fullName>
    </recommendedName>
</protein>
<dbReference type="EMBL" id="QFPX01000033">
    <property type="protein sequence ID" value="PZQ50884.1"/>
    <property type="molecule type" value="Genomic_DNA"/>
</dbReference>
<evidence type="ECO:0000313" key="4">
    <source>
        <dbReference type="EMBL" id="PZQ50884.1"/>
    </source>
</evidence>
<sequence>MQVLRLGLDGTRRQVTHDEADVTSFALRKNGDGIDYVVHNARSTIALGQAREKAMGIHFDAGISTEGLRITDNFSIGDRVTALRFSGDSAAEEAFEGQPRTKSILFSVTERSPAPPPQGSRSPDRSGNGTTGSANSLVTVRITDRGVPTRFQASRRLYVEAADASGASRVCSAEVCSGSMRSLKAAFLVPGRNEVVIAYERATSGRTVLYRWNIDTGSVRKSADPGGLLDGGGFRRTPCAQSGVLLACAYSGPSTPPRVVTINLETAKIATLANPNAALDARDFGRTRFLSWRDAEGREGTGKLILPSAFSGRLPLVITTNSCSGFLRGGSSYLISEHVLAAHGFAALCINTNGDNELAPQFNEKTAVLAPHKASLASYQAAIALLDRMGIIDPDRVGIAGHSFSANVTAYAVSHTRLFKAAVLGGAITIDPWVYQLTTATPDSRRSGLWSSFLNLPPLDQDPGGTWSKISPSLNAARIEAPVLMELPESEYLNNLELYRQIRRTGGIADMFIFPNEGHWLGREPAHAYWRQLRALNWFAYWLQGQRRGPPEMTHEVELWAAWHAQRDRQLLSISLPSDARANP</sequence>
<keyword evidence="1" id="KW-0378">Hydrolase</keyword>
<dbReference type="AlphaFoldDB" id="A0A2W5NCR7"/>
<proteinExistence type="predicted"/>
<comment type="caution">
    <text evidence="4">The sequence shown here is derived from an EMBL/GenBank/DDBJ whole genome shotgun (WGS) entry which is preliminary data.</text>
</comment>
<dbReference type="GO" id="GO:0004252">
    <property type="term" value="F:serine-type endopeptidase activity"/>
    <property type="evidence" value="ECO:0007669"/>
    <property type="project" value="TreeGrafter"/>
</dbReference>
<organism evidence="4 5">
    <name type="scientific">Novosphingobium pentaromativorans</name>
    <dbReference type="NCBI Taxonomy" id="205844"/>
    <lineage>
        <taxon>Bacteria</taxon>
        <taxon>Pseudomonadati</taxon>
        <taxon>Pseudomonadota</taxon>
        <taxon>Alphaproteobacteria</taxon>
        <taxon>Sphingomonadales</taxon>
        <taxon>Sphingomonadaceae</taxon>
        <taxon>Novosphingobium</taxon>
    </lineage>
</organism>
<evidence type="ECO:0000256" key="1">
    <source>
        <dbReference type="ARBA" id="ARBA00022801"/>
    </source>
</evidence>
<dbReference type="Proteomes" id="UP000249082">
    <property type="component" value="Unassembled WGS sequence"/>
</dbReference>
<gene>
    <name evidence="4" type="ORF">DI555_22235</name>
</gene>
<dbReference type="PANTHER" id="PTHR42776:SF4">
    <property type="entry name" value="ACYLAMINO-ACID-RELEASING ENZYME"/>
    <property type="match status" value="1"/>
</dbReference>
<dbReference type="Pfam" id="PF00326">
    <property type="entry name" value="Peptidase_S9"/>
    <property type="match status" value="1"/>
</dbReference>
<feature type="domain" description="Peptidase S9 prolyl oligopeptidase catalytic" evidence="3">
    <location>
        <begin position="338"/>
        <end position="545"/>
    </location>
</feature>
<dbReference type="InterPro" id="IPR001375">
    <property type="entry name" value="Peptidase_S9_cat"/>
</dbReference>
<dbReference type="SUPFAM" id="SSF53474">
    <property type="entry name" value="alpha/beta-Hydrolases"/>
    <property type="match status" value="1"/>
</dbReference>
<dbReference type="InterPro" id="IPR029058">
    <property type="entry name" value="AB_hydrolase_fold"/>
</dbReference>
<accession>A0A2W5NCR7</accession>
<name>A0A2W5NCR7_9SPHN</name>
<feature type="region of interest" description="Disordered" evidence="2">
    <location>
        <begin position="107"/>
        <end position="138"/>
    </location>
</feature>
<feature type="compositionally biased region" description="Polar residues" evidence="2">
    <location>
        <begin position="119"/>
        <end position="138"/>
    </location>
</feature>
<evidence type="ECO:0000313" key="5">
    <source>
        <dbReference type="Proteomes" id="UP000249082"/>
    </source>
</evidence>
<dbReference type="GO" id="GO:0006508">
    <property type="term" value="P:proteolysis"/>
    <property type="evidence" value="ECO:0007669"/>
    <property type="project" value="InterPro"/>
</dbReference>
<evidence type="ECO:0000259" key="3">
    <source>
        <dbReference type="Pfam" id="PF00326"/>
    </source>
</evidence>
<evidence type="ECO:0000256" key="2">
    <source>
        <dbReference type="SAM" id="MobiDB-lite"/>
    </source>
</evidence>
<dbReference type="Gene3D" id="3.40.50.1820">
    <property type="entry name" value="alpha/beta hydrolase"/>
    <property type="match status" value="1"/>
</dbReference>
<dbReference type="PANTHER" id="PTHR42776">
    <property type="entry name" value="SERINE PEPTIDASE S9 FAMILY MEMBER"/>
    <property type="match status" value="1"/>
</dbReference>
<reference evidence="4 5" key="1">
    <citation type="submission" date="2017-08" db="EMBL/GenBank/DDBJ databases">
        <title>Infants hospitalized years apart are colonized by the same room-sourced microbial strains.</title>
        <authorList>
            <person name="Brooks B."/>
            <person name="Olm M.R."/>
            <person name="Firek B.A."/>
            <person name="Baker R."/>
            <person name="Thomas B.C."/>
            <person name="Morowitz M.J."/>
            <person name="Banfield J.F."/>
        </authorList>
    </citation>
    <scope>NUCLEOTIDE SEQUENCE [LARGE SCALE GENOMIC DNA]</scope>
    <source>
        <strain evidence="4">S2_005_002_R2_33</strain>
    </source>
</reference>